<gene>
    <name evidence="5" type="ORF">WQE_34806</name>
</gene>
<evidence type="ECO:0000256" key="4">
    <source>
        <dbReference type="ARBA" id="ARBA00022833"/>
    </source>
</evidence>
<evidence type="ECO:0000313" key="6">
    <source>
        <dbReference type="Proteomes" id="UP000004980"/>
    </source>
</evidence>
<dbReference type="Proteomes" id="UP000004980">
    <property type="component" value="Unassembled WGS sequence"/>
</dbReference>
<dbReference type="RefSeq" id="WP_007589351.1">
    <property type="nucleotide sequence ID" value="NZ_AKAU01000197.1"/>
</dbReference>
<dbReference type="PANTHER" id="PTHR37418">
    <property type="entry name" value="3-KETO-5-AMINOHEXANOATE CLEAVAGE ENZYME-RELATED"/>
    <property type="match status" value="1"/>
</dbReference>
<reference evidence="5 6" key="1">
    <citation type="journal article" date="2012" name="J. Bacteriol.">
        <title>Draft Genome Sequence of the Soil Bacterium Burkholderia terrae Strain BS001, Which Interacts with Fungal Surface Structures.</title>
        <authorList>
            <person name="Nazir R."/>
            <person name="Hansen M.A."/>
            <person name="Sorensen S."/>
            <person name="van Elsas J.D."/>
        </authorList>
    </citation>
    <scope>NUCLEOTIDE SEQUENCE [LARGE SCALE GENOMIC DNA]</scope>
    <source>
        <strain evidence="5 6">BS001</strain>
    </source>
</reference>
<keyword evidence="6" id="KW-1185">Reference proteome</keyword>
<proteinExistence type="predicted"/>
<protein>
    <recommendedName>
        <fullName evidence="7">3-keto-5-aminohexanoate cleavage protein</fullName>
    </recommendedName>
</protein>
<sequence length="306" mass="33611">MSKPKVIVTVAPTGGLANKKMNPALPTQPQEIADDTYRCYNAGASVVAVHARRPDDQATCDPAIYSHINRLIRDRCDIILNNSTGVDGDMVRELDNGLWEIQWEERLKGMEGDGVEMCTLDAQTVIASFSGKEILVATPPSRIRQIAEMMKKRGIKPEWEVFGLADIVQDVQRAINEGLDDAPHFINIVIGANAFQGALPYTPRLLQTMVDHLPPRTVFNVSAIGAAQLPAAMNSLLLGGHVRVGLEDNLYYRHGELATNVQLVERLVRLVREMGYEPATPAEAREIIGLLPLRESSPATCLEAQI</sequence>
<dbReference type="InterPro" id="IPR008567">
    <property type="entry name" value="BKACE"/>
</dbReference>
<evidence type="ECO:0000256" key="2">
    <source>
        <dbReference type="ARBA" id="ARBA00022679"/>
    </source>
</evidence>
<name>A0ABP2PIH8_9BURK</name>
<dbReference type="Gene3D" id="3.20.20.70">
    <property type="entry name" value="Aldolase class I"/>
    <property type="match status" value="1"/>
</dbReference>
<keyword evidence="2" id="KW-0808">Transferase</keyword>
<dbReference type="PANTHER" id="PTHR37418:SF2">
    <property type="entry name" value="3-KETO-5-AMINOHEXANOATE CLEAVAGE ENZYME"/>
    <property type="match status" value="1"/>
</dbReference>
<evidence type="ECO:0008006" key="7">
    <source>
        <dbReference type="Google" id="ProtNLM"/>
    </source>
</evidence>
<dbReference type="EMBL" id="AKAU01000197">
    <property type="protein sequence ID" value="EIM96303.1"/>
    <property type="molecule type" value="Genomic_DNA"/>
</dbReference>
<accession>A0ABP2PIH8</accession>
<dbReference type="InterPro" id="IPR013785">
    <property type="entry name" value="Aldolase_TIM"/>
</dbReference>
<keyword evidence="3" id="KW-0479">Metal-binding</keyword>
<organism evidence="5 6">
    <name type="scientific">Paraburkholderia hospita</name>
    <dbReference type="NCBI Taxonomy" id="169430"/>
    <lineage>
        <taxon>Bacteria</taxon>
        <taxon>Pseudomonadati</taxon>
        <taxon>Pseudomonadota</taxon>
        <taxon>Betaproteobacteria</taxon>
        <taxon>Burkholderiales</taxon>
        <taxon>Burkholderiaceae</taxon>
        <taxon>Paraburkholderia</taxon>
    </lineage>
</organism>
<dbReference type="Pfam" id="PF05853">
    <property type="entry name" value="BKACE"/>
    <property type="match status" value="1"/>
</dbReference>
<comment type="cofactor">
    <cofactor evidence="1">
        <name>Zn(2+)</name>
        <dbReference type="ChEBI" id="CHEBI:29105"/>
    </cofactor>
</comment>
<evidence type="ECO:0000256" key="1">
    <source>
        <dbReference type="ARBA" id="ARBA00001947"/>
    </source>
</evidence>
<evidence type="ECO:0000313" key="5">
    <source>
        <dbReference type="EMBL" id="EIM96303.1"/>
    </source>
</evidence>
<evidence type="ECO:0000256" key="3">
    <source>
        <dbReference type="ARBA" id="ARBA00022723"/>
    </source>
</evidence>
<keyword evidence="4" id="KW-0862">Zinc</keyword>
<comment type="caution">
    <text evidence="5">The sequence shown here is derived from an EMBL/GenBank/DDBJ whole genome shotgun (WGS) entry which is preliminary data.</text>
</comment>